<dbReference type="GeneID" id="26258669"/>
<name>W7F6C2_BIPV3</name>
<organism evidence="1 2">
    <name type="scientific">Bipolaris victoriae (strain FI3)</name>
    <name type="common">Victoria blight of oats agent</name>
    <name type="synonym">Cochliobolus victoriae</name>
    <dbReference type="NCBI Taxonomy" id="930091"/>
    <lineage>
        <taxon>Eukaryota</taxon>
        <taxon>Fungi</taxon>
        <taxon>Dikarya</taxon>
        <taxon>Ascomycota</taxon>
        <taxon>Pezizomycotina</taxon>
        <taxon>Dothideomycetes</taxon>
        <taxon>Pleosporomycetidae</taxon>
        <taxon>Pleosporales</taxon>
        <taxon>Pleosporineae</taxon>
        <taxon>Pleosporaceae</taxon>
        <taxon>Bipolaris</taxon>
    </lineage>
</organism>
<evidence type="ECO:0000313" key="1">
    <source>
        <dbReference type="EMBL" id="EUN31497.1"/>
    </source>
</evidence>
<dbReference type="RefSeq" id="XP_014561112.1">
    <property type="nucleotide sequence ID" value="XM_014705626.1"/>
</dbReference>
<protein>
    <submittedName>
        <fullName evidence="1">Uncharacterized protein</fullName>
    </submittedName>
</protein>
<dbReference type="HOGENOM" id="CLU_2170626_0_0_1"/>
<gene>
    <name evidence="1" type="ORF">COCVIDRAFT_87426</name>
</gene>
<dbReference type="EMBL" id="KI968698">
    <property type="protein sequence ID" value="EUN31497.1"/>
    <property type="molecule type" value="Genomic_DNA"/>
</dbReference>
<keyword evidence="2" id="KW-1185">Reference proteome</keyword>
<reference evidence="1 2" key="1">
    <citation type="journal article" date="2013" name="PLoS Genet.">
        <title>Comparative genome structure, secondary metabolite, and effector coding capacity across Cochliobolus pathogens.</title>
        <authorList>
            <person name="Condon B.J."/>
            <person name="Leng Y."/>
            <person name="Wu D."/>
            <person name="Bushley K.E."/>
            <person name="Ohm R.A."/>
            <person name="Otillar R."/>
            <person name="Martin J."/>
            <person name="Schackwitz W."/>
            <person name="Grimwood J."/>
            <person name="MohdZainudin N."/>
            <person name="Xue C."/>
            <person name="Wang R."/>
            <person name="Manning V.A."/>
            <person name="Dhillon B."/>
            <person name="Tu Z.J."/>
            <person name="Steffenson B.J."/>
            <person name="Salamov A."/>
            <person name="Sun H."/>
            <person name="Lowry S."/>
            <person name="LaButti K."/>
            <person name="Han J."/>
            <person name="Copeland A."/>
            <person name="Lindquist E."/>
            <person name="Barry K."/>
            <person name="Schmutz J."/>
            <person name="Baker S.E."/>
            <person name="Ciuffetti L.M."/>
            <person name="Grigoriev I.V."/>
            <person name="Zhong S."/>
            <person name="Turgeon B.G."/>
        </authorList>
    </citation>
    <scope>NUCLEOTIDE SEQUENCE [LARGE SCALE GENOMIC DNA]</scope>
    <source>
        <strain evidence="1 2">FI3</strain>
    </source>
</reference>
<dbReference type="AlphaFoldDB" id="W7F6C2"/>
<evidence type="ECO:0000313" key="2">
    <source>
        <dbReference type="Proteomes" id="UP000054337"/>
    </source>
</evidence>
<sequence>MRPSRKPPPFAAALHQFVLCGARRPTCPTVRRSSRQEVVYHRRVAQQQSHLPQYENMPTHPRQCAAVVETLHANLHRRRAAASTLRLFQEPETSLSAPFCISLLLLEFHR</sequence>
<proteinExistence type="predicted"/>
<accession>W7F6C2</accession>
<dbReference type="Proteomes" id="UP000054337">
    <property type="component" value="Unassembled WGS sequence"/>
</dbReference>